<feature type="domain" description="Agenet" evidence="1">
    <location>
        <begin position="233"/>
        <end position="289"/>
    </location>
</feature>
<dbReference type="InterPro" id="IPR008395">
    <property type="entry name" value="Agenet-like_dom"/>
</dbReference>
<accession>A0A068V422</accession>
<dbReference type="CDD" id="cd20406">
    <property type="entry name" value="Tudor_Agenet_AtDUF_rpt2_4"/>
    <property type="match status" value="2"/>
</dbReference>
<feature type="domain" description="Agenet" evidence="1">
    <location>
        <begin position="162"/>
        <end position="230"/>
    </location>
</feature>
<reference evidence="3" key="1">
    <citation type="journal article" date="2014" name="Science">
        <title>The coffee genome provides insight into the convergent evolution of caffeine biosynthesis.</title>
        <authorList>
            <person name="Denoeud F."/>
            <person name="Carretero-Paulet L."/>
            <person name="Dereeper A."/>
            <person name="Droc G."/>
            <person name="Guyot R."/>
            <person name="Pietrella M."/>
            <person name="Zheng C."/>
            <person name="Alberti A."/>
            <person name="Anthony F."/>
            <person name="Aprea G."/>
            <person name="Aury J.M."/>
            <person name="Bento P."/>
            <person name="Bernard M."/>
            <person name="Bocs S."/>
            <person name="Campa C."/>
            <person name="Cenci A."/>
            <person name="Combes M.C."/>
            <person name="Crouzillat D."/>
            <person name="Da Silva C."/>
            <person name="Daddiego L."/>
            <person name="De Bellis F."/>
            <person name="Dussert S."/>
            <person name="Garsmeur O."/>
            <person name="Gayraud T."/>
            <person name="Guignon V."/>
            <person name="Jahn K."/>
            <person name="Jamilloux V."/>
            <person name="Joet T."/>
            <person name="Labadie K."/>
            <person name="Lan T."/>
            <person name="Leclercq J."/>
            <person name="Lepelley M."/>
            <person name="Leroy T."/>
            <person name="Li L.T."/>
            <person name="Librado P."/>
            <person name="Lopez L."/>
            <person name="Munoz A."/>
            <person name="Noel B."/>
            <person name="Pallavicini A."/>
            <person name="Perrotta G."/>
            <person name="Poncet V."/>
            <person name="Pot D."/>
            <person name="Priyono X."/>
            <person name="Rigoreau M."/>
            <person name="Rouard M."/>
            <person name="Rozas J."/>
            <person name="Tranchant-Dubreuil C."/>
            <person name="VanBuren R."/>
            <person name="Zhang Q."/>
            <person name="Andrade A.C."/>
            <person name="Argout X."/>
            <person name="Bertrand B."/>
            <person name="de Kochko A."/>
            <person name="Graziosi G."/>
            <person name="Henry R.J."/>
            <person name="Jayarama X."/>
            <person name="Ming R."/>
            <person name="Nagai C."/>
            <person name="Rounsley S."/>
            <person name="Sankoff D."/>
            <person name="Giuliano G."/>
            <person name="Albert V.A."/>
            <person name="Wincker P."/>
            <person name="Lashermes P."/>
        </authorList>
    </citation>
    <scope>NUCLEOTIDE SEQUENCE [LARGE SCALE GENOMIC DNA]</scope>
    <source>
        <strain evidence="3">cv. DH200-94</strain>
    </source>
</reference>
<dbReference type="EMBL" id="HG739180">
    <property type="protein sequence ID" value="CDP15234.1"/>
    <property type="molecule type" value="Genomic_DNA"/>
</dbReference>
<protein>
    <recommendedName>
        <fullName evidence="1">Agenet domain-containing protein</fullName>
    </recommendedName>
</protein>
<evidence type="ECO:0000313" key="3">
    <source>
        <dbReference type="Proteomes" id="UP000295252"/>
    </source>
</evidence>
<feature type="domain" description="Agenet" evidence="1">
    <location>
        <begin position="73"/>
        <end position="129"/>
    </location>
</feature>
<evidence type="ECO:0000313" key="2">
    <source>
        <dbReference type="EMBL" id="CDP15234.1"/>
    </source>
</evidence>
<dbReference type="PhylomeDB" id="A0A068V422"/>
<dbReference type="Pfam" id="PF05641">
    <property type="entry name" value="Agenet"/>
    <property type="match status" value="3"/>
</dbReference>
<dbReference type="FunCoup" id="A0A068V422">
    <property type="interactions" value="506"/>
</dbReference>
<dbReference type="PANTHER" id="PTHR31917:SF80">
    <property type="entry name" value="AGENET DOMAIN-CONTAINING PROTEIN-RELATED"/>
    <property type="match status" value="1"/>
</dbReference>
<keyword evidence="3" id="KW-1185">Reference proteome</keyword>
<gene>
    <name evidence="2" type="ORF">GSCOC_T00042870001</name>
</gene>
<dbReference type="CDD" id="cd20405">
    <property type="entry name" value="Tudor_Agenet_AtDUF_rpt1_3"/>
    <property type="match status" value="2"/>
</dbReference>
<dbReference type="STRING" id="49390.A0A068V422"/>
<name>A0A068V422_COFCA</name>
<feature type="domain" description="Agenet" evidence="1">
    <location>
        <begin position="2"/>
        <end position="71"/>
    </location>
</feature>
<sequence>MDYFIKGAEVEISSDEDGFRGSWFAGTVIRKLKNDKILVEYKTLMQDDSRKIPLREEIDVVQLRPPAPRETHREFKVSEEVDVYFNDGWWEGVITGVSKTGKFAVFFRSSRELSKFHPSKLRLHREWVNGTWVPQLEIEPKEDKKVSILPAKRKPGKETVEEKFSRGATVEVRIDEDGFQGAWIPATVIKRFDEDKYLIQYRSLRNEEDTEFLKEEVASINIRPHPPETAFVDCFKVNDKVDALFNDCWWEGVISRVLREKKYIIYFPGTEDAVKFKHSDLRQHQEWIDGKWVIPS</sequence>
<dbReference type="AlphaFoldDB" id="A0A068V422"/>
<proteinExistence type="predicted"/>
<dbReference type="Gene3D" id="2.30.30.140">
    <property type="match status" value="1"/>
</dbReference>
<evidence type="ECO:0000259" key="1">
    <source>
        <dbReference type="SMART" id="SM00743"/>
    </source>
</evidence>
<organism evidence="2 3">
    <name type="scientific">Coffea canephora</name>
    <name type="common">Robusta coffee</name>
    <dbReference type="NCBI Taxonomy" id="49390"/>
    <lineage>
        <taxon>Eukaryota</taxon>
        <taxon>Viridiplantae</taxon>
        <taxon>Streptophyta</taxon>
        <taxon>Embryophyta</taxon>
        <taxon>Tracheophyta</taxon>
        <taxon>Spermatophyta</taxon>
        <taxon>Magnoliopsida</taxon>
        <taxon>eudicotyledons</taxon>
        <taxon>Gunneridae</taxon>
        <taxon>Pentapetalae</taxon>
        <taxon>asterids</taxon>
        <taxon>lamiids</taxon>
        <taxon>Gentianales</taxon>
        <taxon>Rubiaceae</taxon>
        <taxon>Ixoroideae</taxon>
        <taxon>Gardenieae complex</taxon>
        <taxon>Bertiereae - Coffeeae clade</taxon>
        <taxon>Coffeeae</taxon>
        <taxon>Coffea</taxon>
    </lineage>
</organism>
<dbReference type="GO" id="GO:0140566">
    <property type="term" value="F:histone reader activity"/>
    <property type="evidence" value="ECO:0007669"/>
    <property type="project" value="EnsemblPlants"/>
</dbReference>
<dbReference type="GO" id="GO:0000775">
    <property type="term" value="C:chromosome, centromeric region"/>
    <property type="evidence" value="ECO:0007669"/>
    <property type="project" value="EnsemblPlants"/>
</dbReference>
<dbReference type="OrthoDB" id="2020707at2759"/>
<dbReference type="InterPro" id="IPR014002">
    <property type="entry name" value="Agenet_dom_plant"/>
</dbReference>
<dbReference type="SMART" id="SM00743">
    <property type="entry name" value="Agenet"/>
    <property type="match status" value="4"/>
</dbReference>
<dbReference type="PANTHER" id="PTHR31917">
    <property type="entry name" value="AGENET DOMAIN-CONTAINING PROTEIN-RELATED"/>
    <property type="match status" value="1"/>
</dbReference>
<dbReference type="GO" id="GO:0005634">
    <property type="term" value="C:nucleus"/>
    <property type="evidence" value="ECO:0007669"/>
    <property type="project" value="EnsemblPlants"/>
</dbReference>
<dbReference type="Gramene" id="CDP15234">
    <property type="protein sequence ID" value="CDP15234"/>
    <property type="gene ID" value="GSCOC_T00042870001"/>
</dbReference>
<dbReference type="GO" id="GO:0006346">
    <property type="term" value="P:DNA methylation-dependent constitutive heterochromatin formation"/>
    <property type="evidence" value="ECO:0007669"/>
    <property type="project" value="EnsemblPlants"/>
</dbReference>
<dbReference type="GO" id="GO:0000792">
    <property type="term" value="C:heterochromatin"/>
    <property type="evidence" value="ECO:0007669"/>
    <property type="project" value="EnsemblPlants"/>
</dbReference>
<dbReference type="GO" id="GO:0042393">
    <property type="term" value="F:histone binding"/>
    <property type="evidence" value="ECO:0007669"/>
    <property type="project" value="EnsemblPlants"/>
</dbReference>
<dbReference type="Proteomes" id="UP000295252">
    <property type="component" value="Chromosome IV"/>
</dbReference>
<dbReference type="OMA" id="WVMASKA"/>
<dbReference type="InParanoid" id="A0A068V422"/>